<dbReference type="EMBL" id="CAKLBY020000259">
    <property type="protein sequence ID" value="CAK7940918.1"/>
    <property type="molecule type" value="Genomic_DNA"/>
</dbReference>
<accession>A0AAV1V648</accession>
<dbReference type="AlphaFoldDB" id="A0AAV1V648"/>
<reference evidence="1" key="1">
    <citation type="submission" date="2024-01" db="EMBL/GenBank/DDBJ databases">
        <authorList>
            <person name="Webb A."/>
        </authorList>
    </citation>
    <scope>NUCLEOTIDE SEQUENCE</scope>
    <source>
        <strain evidence="1">Pm1</strain>
    </source>
</reference>
<evidence type="ECO:0000313" key="1">
    <source>
        <dbReference type="EMBL" id="CAK7940918.1"/>
    </source>
</evidence>
<sequence length="94" mass="10016">MYTRRFSGVSGSTQIPTPDFVGWVVTLEAPSTLLLMDAASIKDTVHAHLIGFQGGIGETMMPLQGNWLQCGLMSSELLDFSSGGQGARSKSEPI</sequence>
<proteinExistence type="predicted"/>
<gene>
    <name evidence="1" type="ORF">PM001_LOCUS26068</name>
</gene>
<organism evidence="1 2">
    <name type="scientific">Peronospora matthiolae</name>
    <dbReference type="NCBI Taxonomy" id="2874970"/>
    <lineage>
        <taxon>Eukaryota</taxon>
        <taxon>Sar</taxon>
        <taxon>Stramenopiles</taxon>
        <taxon>Oomycota</taxon>
        <taxon>Peronosporomycetes</taxon>
        <taxon>Peronosporales</taxon>
        <taxon>Peronosporaceae</taxon>
        <taxon>Peronospora</taxon>
    </lineage>
</organism>
<dbReference type="Proteomes" id="UP001162060">
    <property type="component" value="Unassembled WGS sequence"/>
</dbReference>
<evidence type="ECO:0000313" key="2">
    <source>
        <dbReference type="Proteomes" id="UP001162060"/>
    </source>
</evidence>
<name>A0AAV1V648_9STRA</name>
<protein>
    <submittedName>
        <fullName evidence="1">Uncharacterized protein</fullName>
    </submittedName>
</protein>
<comment type="caution">
    <text evidence="1">The sequence shown here is derived from an EMBL/GenBank/DDBJ whole genome shotgun (WGS) entry which is preliminary data.</text>
</comment>